<dbReference type="AlphaFoldDB" id="A0AAQ3S180"/>
<gene>
    <name evidence="3" type="ORF">V8G54_011413</name>
</gene>
<evidence type="ECO:0000313" key="3">
    <source>
        <dbReference type="EMBL" id="WVZ13847.1"/>
    </source>
</evidence>
<evidence type="ECO:0000256" key="2">
    <source>
        <dbReference type="SAM" id="MobiDB-lite"/>
    </source>
</evidence>
<name>A0AAQ3S180_VIGMU</name>
<protein>
    <submittedName>
        <fullName evidence="3">Uncharacterized protein</fullName>
    </submittedName>
</protein>
<dbReference type="Proteomes" id="UP001374535">
    <property type="component" value="Chromosome 4"/>
</dbReference>
<sequence>MKIAGFGPVVIQGDNCRIGDSCYKSDFVSAVIFWFWVREEIYIFDVEVFYKFLVIKTATIIVHLLPGLEGHWITRSRNNWSDLPDIQKGKKEIMEERMNAVKGKLESMRLKLEHMERSMRAETAIIRKELQELMRMMGGHLDGNSDGSQGSVSEKDGGPNGSRLTDSNVRGLPESNGSRLMDLNVSEWAEPKERGLIESNGKGLLEPIGSGLVDSNVRGLSKPNERKLSELNRLVLEGKMKVLEGRADGRINVLEGTMDSVMRWASEKNRGLAFFDTP</sequence>
<reference evidence="3 4" key="1">
    <citation type="journal article" date="2023" name="Life. Sci Alliance">
        <title>Evolutionary insights into 3D genome organization and epigenetic landscape of Vigna mungo.</title>
        <authorList>
            <person name="Junaid A."/>
            <person name="Singh B."/>
            <person name="Bhatia S."/>
        </authorList>
    </citation>
    <scope>NUCLEOTIDE SEQUENCE [LARGE SCALE GENOMIC DNA]</scope>
    <source>
        <strain evidence="3">Urdbean</strain>
    </source>
</reference>
<keyword evidence="1" id="KW-0175">Coiled coil</keyword>
<dbReference type="EMBL" id="CP144697">
    <property type="protein sequence ID" value="WVZ13847.1"/>
    <property type="molecule type" value="Genomic_DNA"/>
</dbReference>
<organism evidence="3 4">
    <name type="scientific">Vigna mungo</name>
    <name type="common">Black gram</name>
    <name type="synonym">Phaseolus mungo</name>
    <dbReference type="NCBI Taxonomy" id="3915"/>
    <lineage>
        <taxon>Eukaryota</taxon>
        <taxon>Viridiplantae</taxon>
        <taxon>Streptophyta</taxon>
        <taxon>Embryophyta</taxon>
        <taxon>Tracheophyta</taxon>
        <taxon>Spermatophyta</taxon>
        <taxon>Magnoliopsida</taxon>
        <taxon>eudicotyledons</taxon>
        <taxon>Gunneridae</taxon>
        <taxon>Pentapetalae</taxon>
        <taxon>rosids</taxon>
        <taxon>fabids</taxon>
        <taxon>Fabales</taxon>
        <taxon>Fabaceae</taxon>
        <taxon>Papilionoideae</taxon>
        <taxon>50 kb inversion clade</taxon>
        <taxon>NPAAA clade</taxon>
        <taxon>indigoferoid/millettioid clade</taxon>
        <taxon>Phaseoleae</taxon>
        <taxon>Vigna</taxon>
    </lineage>
</organism>
<feature type="region of interest" description="Disordered" evidence="2">
    <location>
        <begin position="138"/>
        <end position="178"/>
    </location>
</feature>
<keyword evidence="4" id="KW-1185">Reference proteome</keyword>
<feature type="coiled-coil region" evidence="1">
    <location>
        <begin position="91"/>
        <end position="118"/>
    </location>
</feature>
<evidence type="ECO:0000256" key="1">
    <source>
        <dbReference type="SAM" id="Coils"/>
    </source>
</evidence>
<evidence type="ECO:0000313" key="4">
    <source>
        <dbReference type="Proteomes" id="UP001374535"/>
    </source>
</evidence>
<accession>A0AAQ3S180</accession>
<proteinExistence type="predicted"/>